<keyword evidence="3" id="KW-1185">Reference proteome</keyword>
<protein>
    <recommendedName>
        <fullName evidence="4">DUF2474 domain-containing protein</fullName>
    </recommendedName>
</protein>
<keyword evidence="1" id="KW-0812">Transmembrane</keyword>
<sequence>MAYVSYRTDAVHATTTAQRKLAWGRLFALATTLALWAGIIAGVRAIF</sequence>
<evidence type="ECO:0008006" key="4">
    <source>
        <dbReference type="Google" id="ProtNLM"/>
    </source>
</evidence>
<name>A0ABY4ZUP2_9CAUL</name>
<evidence type="ECO:0000313" key="3">
    <source>
        <dbReference type="Proteomes" id="UP001057520"/>
    </source>
</evidence>
<dbReference type="EMBL" id="CP096040">
    <property type="protein sequence ID" value="USQ96380.1"/>
    <property type="molecule type" value="Genomic_DNA"/>
</dbReference>
<feature type="transmembrane region" description="Helical" evidence="1">
    <location>
        <begin position="26"/>
        <end position="46"/>
    </location>
</feature>
<organism evidence="2 3">
    <name type="scientific">Caulobacter segnis</name>
    <dbReference type="NCBI Taxonomy" id="88688"/>
    <lineage>
        <taxon>Bacteria</taxon>
        <taxon>Pseudomonadati</taxon>
        <taxon>Pseudomonadota</taxon>
        <taxon>Alphaproteobacteria</taxon>
        <taxon>Caulobacterales</taxon>
        <taxon>Caulobacteraceae</taxon>
        <taxon>Caulobacter</taxon>
    </lineage>
</organism>
<gene>
    <name evidence="2" type="ORF">MZV50_01920</name>
</gene>
<accession>A0ABY4ZUP2</accession>
<keyword evidence="1" id="KW-1133">Transmembrane helix</keyword>
<evidence type="ECO:0000256" key="1">
    <source>
        <dbReference type="SAM" id="Phobius"/>
    </source>
</evidence>
<dbReference type="Proteomes" id="UP001057520">
    <property type="component" value="Chromosome"/>
</dbReference>
<evidence type="ECO:0000313" key="2">
    <source>
        <dbReference type="EMBL" id="USQ96380.1"/>
    </source>
</evidence>
<proteinExistence type="predicted"/>
<reference evidence="2 3" key="1">
    <citation type="submission" date="2022-04" db="EMBL/GenBank/DDBJ databases">
        <title>Genome sequence of soybean root-associated Caulobacter segnis RL271.</title>
        <authorList>
            <person name="Longley R."/>
            <person name="Bonito G."/>
            <person name="Trigodet F."/>
            <person name="Crosson S."/>
            <person name="Fiebig A."/>
        </authorList>
    </citation>
    <scope>NUCLEOTIDE SEQUENCE [LARGE SCALE GENOMIC DNA]</scope>
    <source>
        <strain evidence="2 3">RL271</strain>
    </source>
</reference>
<keyword evidence="1" id="KW-0472">Membrane</keyword>